<dbReference type="GO" id="GO:0017000">
    <property type="term" value="P:antibiotic biosynthetic process"/>
    <property type="evidence" value="ECO:0007669"/>
    <property type="project" value="UniProtKB-KW"/>
</dbReference>
<accession>A0A9X2SNA8</accession>
<dbReference type="SUPFAM" id="SSF53335">
    <property type="entry name" value="S-adenosyl-L-methionine-dependent methyltransferases"/>
    <property type="match status" value="1"/>
</dbReference>
<gene>
    <name evidence="8" type="ORF">M8542_38740</name>
</gene>
<evidence type="ECO:0000256" key="3">
    <source>
        <dbReference type="ARBA" id="ARBA00022679"/>
    </source>
</evidence>
<evidence type="ECO:0000313" key="9">
    <source>
        <dbReference type="Proteomes" id="UP001144096"/>
    </source>
</evidence>
<dbReference type="AlphaFoldDB" id="A0A9X2SNA8"/>
<feature type="domain" description="Methyltransferase MycE N-terminal" evidence="7">
    <location>
        <begin position="10"/>
        <end position="115"/>
    </location>
</feature>
<organism evidence="8 9">
    <name type="scientific">Amycolatopsis iheyensis</name>
    <dbReference type="NCBI Taxonomy" id="2945988"/>
    <lineage>
        <taxon>Bacteria</taxon>
        <taxon>Bacillati</taxon>
        <taxon>Actinomycetota</taxon>
        <taxon>Actinomycetes</taxon>
        <taxon>Pseudonocardiales</taxon>
        <taxon>Pseudonocardiaceae</taxon>
        <taxon>Amycolatopsis</taxon>
    </lineage>
</organism>
<reference evidence="8" key="1">
    <citation type="submission" date="2022-06" db="EMBL/GenBank/DDBJ databases">
        <title>Amycolatopsis iheyaensis sp. nov., a new species of the genus Amycolatopsis isolated from soil in Iheya island, Japan.</title>
        <authorList>
            <person name="Ngamcharungchit C."/>
            <person name="Kanto H."/>
            <person name="Take A."/>
            <person name="Intra B."/>
            <person name="Matsumoto A."/>
            <person name="Panbangred W."/>
            <person name="Inahashi Y."/>
        </authorList>
    </citation>
    <scope>NUCLEOTIDE SEQUENCE</scope>
    <source>
        <strain evidence="8">OK19-0408</strain>
    </source>
</reference>
<dbReference type="InterPro" id="IPR029063">
    <property type="entry name" value="SAM-dependent_MTases_sf"/>
</dbReference>
<dbReference type="RefSeq" id="WP_257925345.1">
    <property type="nucleotide sequence ID" value="NZ_JAMXQV010000027.1"/>
</dbReference>
<keyword evidence="9" id="KW-1185">Reference proteome</keyword>
<dbReference type="GO" id="GO:0008168">
    <property type="term" value="F:methyltransferase activity"/>
    <property type="evidence" value="ECO:0007669"/>
    <property type="project" value="UniProtKB-KW"/>
</dbReference>
<name>A0A9X2SNA8_9PSEU</name>
<keyword evidence="3" id="KW-0808">Transferase</keyword>
<dbReference type="Pfam" id="PF17843">
    <property type="entry name" value="MycE_N"/>
    <property type="match status" value="1"/>
</dbReference>
<evidence type="ECO:0000259" key="7">
    <source>
        <dbReference type="Pfam" id="PF17843"/>
    </source>
</evidence>
<dbReference type="Gene3D" id="3.30.1050.30">
    <property type="match status" value="1"/>
</dbReference>
<evidence type="ECO:0000313" key="8">
    <source>
        <dbReference type="EMBL" id="MCR6488782.1"/>
    </source>
</evidence>
<dbReference type="EMBL" id="JAMXQV010000027">
    <property type="protein sequence ID" value="MCR6488782.1"/>
    <property type="molecule type" value="Genomic_DNA"/>
</dbReference>
<proteinExistence type="predicted"/>
<sequence>MSSEHFKAVEPLVAVAAGSEADVFAAVDQIGFADAAACLFTEWADRCAPLSLPEELALHVRLDWRDESRDHGFVFGPAGMTATPGVPAAAAARVGISLVHLVRLLFGPAHLRESARWTHRMLPENPELPGRDAPRLTPDNDPRPPIGRATQALLGVRQAPALEDLAVRFGSDKWGSAHWYTPHYARHFGPWRDEPVRLLEIGIGGFGDSGYEGGSLHMWQHYFPRGLVFGVDITEKKVTGSRIRTFRGDQNDPEFLARLAAEHGPFDIVIDDGSHRNDHVLTSFDALFPHVRDGGLYVIEDLQSSYWTRFGGTPDGTGATTVSKLKTLIDGLHHQEHRLGSTAVERNVTELHFYHNIAFIRKEVNDECGPAWLRRFGIDPR</sequence>
<dbReference type="InterPro" id="IPR040800">
    <property type="entry name" value="MycE_N"/>
</dbReference>
<feature type="region of interest" description="Disordered" evidence="6">
    <location>
        <begin position="122"/>
        <end position="148"/>
    </location>
</feature>
<feature type="compositionally biased region" description="Basic and acidic residues" evidence="6">
    <location>
        <begin position="129"/>
        <end position="142"/>
    </location>
</feature>
<evidence type="ECO:0000256" key="6">
    <source>
        <dbReference type="SAM" id="MobiDB-lite"/>
    </source>
</evidence>
<dbReference type="Proteomes" id="UP001144096">
    <property type="component" value="Unassembled WGS sequence"/>
</dbReference>
<comment type="pathway">
    <text evidence="1">Antibiotic biosynthesis.</text>
</comment>
<keyword evidence="2 8" id="KW-0489">Methyltransferase</keyword>
<comment type="caution">
    <text evidence="8">The sequence shown here is derived from an EMBL/GenBank/DDBJ whole genome shotgun (WGS) entry which is preliminary data.</text>
</comment>
<evidence type="ECO:0000256" key="5">
    <source>
        <dbReference type="ARBA" id="ARBA00023194"/>
    </source>
</evidence>
<dbReference type="GO" id="GO:0032259">
    <property type="term" value="P:methylation"/>
    <property type="evidence" value="ECO:0007669"/>
    <property type="project" value="UniProtKB-KW"/>
</dbReference>
<dbReference type="Pfam" id="PF13578">
    <property type="entry name" value="Methyltransf_24"/>
    <property type="match status" value="1"/>
</dbReference>
<evidence type="ECO:0000256" key="4">
    <source>
        <dbReference type="ARBA" id="ARBA00022691"/>
    </source>
</evidence>
<evidence type="ECO:0000256" key="1">
    <source>
        <dbReference type="ARBA" id="ARBA00004792"/>
    </source>
</evidence>
<keyword evidence="5" id="KW-0045">Antibiotic biosynthesis</keyword>
<protein>
    <submittedName>
        <fullName evidence="8">Class I SAM-dependent methyltransferase</fullName>
    </submittedName>
</protein>
<evidence type="ECO:0000256" key="2">
    <source>
        <dbReference type="ARBA" id="ARBA00022603"/>
    </source>
</evidence>
<keyword evidence="4" id="KW-0949">S-adenosyl-L-methionine</keyword>
<dbReference type="Gene3D" id="3.40.50.150">
    <property type="entry name" value="Vaccinia Virus protein VP39"/>
    <property type="match status" value="1"/>
</dbReference>